<name>A0A7J7M3R1_9MAGN</name>
<dbReference type="InterPro" id="IPR036397">
    <property type="entry name" value="RNaseH_sf"/>
</dbReference>
<evidence type="ECO:0000313" key="2">
    <source>
        <dbReference type="Proteomes" id="UP000541444"/>
    </source>
</evidence>
<evidence type="ECO:0000313" key="1">
    <source>
        <dbReference type="EMBL" id="KAF6149505.1"/>
    </source>
</evidence>
<reference evidence="1 2" key="1">
    <citation type="journal article" date="2020" name="IScience">
        <title>Genome Sequencing of the Endangered Kingdonia uniflora (Circaeasteraceae, Ranunculales) Reveals Potential Mechanisms of Evolutionary Specialization.</title>
        <authorList>
            <person name="Sun Y."/>
            <person name="Deng T."/>
            <person name="Zhang A."/>
            <person name="Moore M.J."/>
            <person name="Landis J.B."/>
            <person name="Lin N."/>
            <person name="Zhang H."/>
            <person name="Zhang X."/>
            <person name="Huang J."/>
            <person name="Zhang X."/>
            <person name="Sun H."/>
            <person name="Wang H."/>
        </authorList>
    </citation>
    <scope>NUCLEOTIDE SEQUENCE [LARGE SCALE GENOMIC DNA]</scope>
    <source>
        <strain evidence="1">TB1705</strain>
        <tissue evidence="1">Leaf</tissue>
    </source>
</reference>
<dbReference type="InterPro" id="IPR012337">
    <property type="entry name" value="RNaseH-like_sf"/>
</dbReference>
<dbReference type="SUPFAM" id="SSF53098">
    <property type="entry name" value="Ribonuclease H-like"/>
    <property type="match status" value="1"/>
</dbReference>
<organism evidence="1 2">
    <name type="scientific">Kingdonia uniflora</name>
    <dbReference type="NCBI Taxonomy" id="39325"/>
    <lineage>
        <taxon>Eukaryota</taxon>
        <taxon>Viridiplantae</taxon>
        <taxon>Streptophyta</taxon>
        <taxon>Embryophyta</taxon>
        <taxon>Tracheophyta</taxon>
        <taxon>Spermatophyta</taxon>
        <taxon>Magnoliopsida</taxon>
        <taxon>Ranunculales</taxon>
        <taxon>Circaeasteraceae</taxon>
        <taxon>Kingdonia</taxon>
    </lineage>
</organism>
<dbReference type="GO" id="GO:0003676">
    <property type="term" value="F:nucleic acid binding"/>
    <property type="evidence" value="ECO:0007669"/>
    <property type="project" value="InterPro"/>
</dbReference>
<comment type="caution">
    <text evidence="1">The sequence shown here is derived from an EMBL/GenBank/DDBJ whole genome shotgun (WGS) entry which is preliminary data.</text>
</comment>
<dbReference type="EMBL" id="JACGCM010001793">
    <property type="protein sequence ID" value="KAF6149505.1"/>
    <property type="molecule type" value="Genomic_DNA"/>
</dbReference>
<evidence type="ECO:0008006" key="3">
    <source>
        <dbReference type="Google" id="ProtNLM"/>
    </source>
</evidence>
<dbReference type="AlphaFoldDB" id="A0A7J7M3R1"/>
<dbReference type="Proteomes" id="UP000541444">
    <property type="component" value="Unassembled WGS sequence"/>
</dbReference>
<keyword evidence="2" id="KW-1185">Reference proteome</keyword>
<proteinExistence type="predicted"/>
<sequence length="233" mass="26395">MKVPSGDVLYIIGSAISLNDNSIGNAHLNMTVYEQILNFLKVKADNYDDLFLSAVFIRMYSIDMVVKELVLSSDEIDSQIWDLLSSGLSGGIPQEVLTIARGRKRSYKTYITAIKPSIKDIKSFIVANLETILINFIHKPYAAGYLVVEQGIEIGALQDSKFITFFSENYNPDLSDFQDRSNRTIFGFLESLEKVANFTGIRIVYFHNFSRFDGIMILKYYTTYGVFIPLNLS</sequence>
<protein>
    <recommendedName>
        <fullName evidence="3">DNA-directed DNA polymerase</fullName>
    </recommendedName>
</protein>
<dbReference type="OrthoDB" id="1302875at2759"/>
<accession>A0A7J7M3R1</accession>
<gene>
    <name evidence="1" type="ORF">GIB67_003653</name>
</gene>
<dbReference type="Gene3D" id="3.30.420.10">
    <property type="entry name" value="Ribonuclease H-like superfamily/Ribonuclease H"/>
    <property type="match status" value="1"/>
</dbReference>